<accession>A0ACB0L6B8</accession>
<dbReference type="EMBL" id="CASHSV030000409">
    <property type="protein sequence ID" value="CAJ2664716.1"/>
    <property type="molecule type" value="Genomic_DNA"/>
</dbReference>
<sequence>MCGAQGSKILVTTRSKTVAQTMSVSDPYVLNGLSQEESWDLLKKIAFGDGTIEVNRSFESIGKKIAKKCSGVPLAIRTLGGLLHGNREEKEWIDILQGAFWKSCEDEERIMPVLKLSYQNLSPQLRQCFAYCSLYPKDWEIENDELIQVWMAHGYLECSDENQSMEDIGLRGWRRMRDDVHDDDTSVTSSQSYHLSFPRLSELTIYGCFKLTYMPTYPKLDQRLSLTYSKLEVLEATLNMVGSKCSIEFPPLSMLKYLSIGGYDLNVEKLPKDWVLNLTSLKELVFCNLPDRTFQKIGIWFNDNLNYLPFLESITFSSVKGLKGLPDWVCNLSSLHRITFLDCKVLASLPEGLPRLAKLQTLKIVDCPDLIEEFKTQTISAHHQKAAIDAALKAYQVAPTSVEVINSCPYVMPGFAGASLSWESTNAEPDKRVGAQKLLFAPINFVRRPFQKREMVLQVEGVNALCQQIHRVLRSHEESSFQELARDRLMMELAKEQAVSIDASKNGGAKAISFNSAAVGASVGAGLGLVLAIVMGAASGLRNP</sequence>
<gene>
    <name evidence="1" type="ORF">MILVUS5_LOCUS29848</name>
</gene>
<evidence type="ECO:0000313" key="2">
    <source>
        <dbReference type="Proteomes" id="UP001177021"/>
    </source>
</evidence>
<proteinExistence type="predicted"/>
<evidence type="ECO:0000313" key="1">
    <source>
        <dbReference type="EMBL" id="CAJ2664716.1"/>
    </source>
</evidence>
<protein>
    <submittedName>
        <fullName evidence="1">Uncharacterized protein</fullName>
    </submittedName>
</protein>
<organism evidence="1 2">
    <name type="scientific">Trifolium pratense</name>
    <name type="common">Red clover</name>
    <dbReference type="NCBI Taxonomy" id="57577"/>
    <lineage>
        <taxon>Eukaryota</taxon>
        <taxon>Viridiplantae</taxon>
        <taxon>Streptophyta</taxon>
        <taxon>Embryophyta</taxon>
        <taxon>Tracheophyta</taxon>
        <taxon>Spermatophyta</taxon>
        <taxon>Magnoliopsida</taxon>
        <taxon>eudicotyledons</taxon>
        <taxon>Gunneridae</taxon>
        <taxon>Pentapetalae</taxon>
        <taxon>rosids</taxon>
        <taxon>fabids</taxon>
        <taxon>Fabales</taxon>
        <taxon>Fabaceae</taxon>
        <taxon>Papilionoideae</taxon>
        <taxon>50 kb inversion clade</taxon>
        <taxon>NPAAA clade</taxon>
        <taxon>Hologalegina</taxon>
        <taxon>IRL clade</taxon>
        <taxon>Trifolieae</taxon>
        <taxon>Trifolium</taxon>
    </lineage>
</organism>
<comment type="caution">
    <text evidence="1">The sequence shown here is derived from an EMBL/GenBank/DDBJ whole genome shotgun (WGS) entry which is preliminary data.</text>
</comment>
<reference evidence="1" key="1">
    <citation type="submission" date="2023-10" db="EMBL/GenBank/DDBJ databases">
        <authorList>
            <person name="Rodriguez Cubillos JULIANA M."/>
            <person name="De Vega J."/>
        </authorList>
    </citation>
    <scope>NUCLEOTIDE SEQUENCE</scope>
</reference>
<dbReference type="Proteomes" id="UP001177021">
    <property type="component" value="Unassembled WGS sequence"/>
</dbReference>
<name>A0ACB0L6B8_TRIPR</name>
<keyword evidence="2" id="KW-1185">Reference proteome</keyword>